<comment type="cofactor">
    <cofactor evidence="1">
        <name>Zn(2+)</name>
        <dbReference type="ChEBI" id="CHEBI:29105"/>
    </cofactor>
</comment>
<dbReference type="PANTHER" id="PTHR11804:SF84">
    <property type="entry name" value="SACCHAROLYSIN"/>
    <property type="match status" value="1"/>
</dbReference>
<reference evidence="9 10" key="1">
    <citation type="journal article" date="2014" name="PLoS Genet.">
        <title>Phylogenetically driven sequencing of extremely halophilic archaea reveals strategies for static and dynamic osmo-response.</title>
        <authorList>
            <person name="Becker E.A."/>
            <person name="Seitzer P.M."/>
            <person name="Tritt A."/>
            <person name="Larsen D."/>
            <person name="Krusor M."/>
            <person name="Yao A.I."/>
            <person name="Wu D."/>
            <person name="Madern D."/>
            <person name="Eisen J.A."/>
            <person name="Darling A.E."/>
            <person name="Facciotti M.T."/>
        </authorList>
    </citation>
    <scope>NUCLEOTIDE SEQUENCE [LARGE SCALE GENOMIC DNA]</scope>
    <source>
        <strain evidence="9 10">JCM 14663</strain>
    </source>
</reference>
<dbReference type="NCBIfam" id="TIGR00181">
    <property type="entry name" value="pepF"/>
    <property type="match status" value="1"/>
</dbReference>
<evidence type="ECO:0000256" key="1">
    <source>
        <dbReference type="ARBA" id="ARBA00001947"/>
    </source>
</evidence>
<keyword evidence="10" id="KW-1185">Reference proteome</keyword>
<sequence>MSSVPERSEVDEDYTWDLESIYATDDDWENAYETIADRVDDLEAYEGRVTEDAQTLLEVLELRDEIMREVSTVAAYARMRRDEDTTNQQYQALTARSQSLAADAQSAASFIDPELQTLTREQFDAMIADEPALETYDHYVDDVLRMKPHTRSAEVEELLADLSEVTGATGDVYNMLSNADMTFPTVDAPADDETDAIEITQSNFTNLLKRPDREFRKRVYEEYFDEWESVRNTVAASYKNSVKADVKTARARNYDTAREAALDGPNVPVEVYDTLVDTVHDNIDKLHRHAELKERALGVDELRMWDLYMPLTGDEGPDLEYDQATEYVVDALAPLGETYQTRVAEGLDSRWIDVYENEGKQSGAYSGGTYDTQPFILLNYQQDISSMYTLAHELGHSMHSELTKEEQPFIYSSYEIFVAEVASTVNEALLTNHLLETVDDPEFRKHVLNEFLERVRSTLYRQTLFAEFEHETHRLEEDGEPLTADRLDDLYRGLKADYYDPAAIDDRIAREWMRIPHFYRAFYVYQYATGISAALAIVDDILENGQSAAEDYLEFLRHGSREYPLELLRIAGVDMSSSDPIDRALETYGQRLEEMEALMS</sequence>
<dbReference type="InterPro" id="IPR001567">
    <property type="entry name" value="Pept_M3A_M3B_dom"/>
</dbReference>
<dbReference type="InterPro" id="IPR045090">
    <property type="entry name" value="Pept_M3A_M3B"/>
</dbReference>
<dbReference type="GO" id="GO:0046872">
    <property type="term" value="F:metal ion binding"/>
    <property type="evidence" value="ECO:0007669"/>
    <property type="project" value="UniProtKB-KW"/>
</dbReference>
<dbReference type="SUPFAM" id="SSF55486">
    <property type="entry name" value="Metalloproteases ('zincins'), catalytic domain"/>
    <property type="match status" value="1"/>
</dbReference>
<keyword evidence="4" id="KW-0378">Hydrolase</keyword>
<dbReference type="CDD" id="cd09608">
    <property type="entry name" value="M3B_PepF"/>
    <property type="match status" value="1"/>
</dbReference>
<accession>L9Z289</accession>
<evidence type="ECO:0000256" key="5">
    <source>
        <dbReference type="ARBA" id="ARBA00022833"/>
    </source>
</evidence>
<evidence type="ECO:0000256" key="4">
    <source>
        <dbReference type="ARBA" id="ARBA00022801"/>
    </source>
</evidence>
<dbReference type="Pfam" id="PF08439">
    <property type="entry name" value="Peptidase_M3_N"/>
    <property type="match status" value="1"/>
</dbReference>
<evidence type="ECO:0000259" key="8">
    <source>
        <dbReference type="Pfam" id="PF08439"/>
    </source>
</evidence>
<dbReference type="AlphaFoldDB" id="L9Z289"/>
<dbReference type="RefSeq" id="WP_008455421.1">
    <property type="nucleotide sequence ID" value="NZ_AOIJ01000049.1"/>
</dbReference>
<keyword evidence="6" id="KW-0482">Metalloprotease</keyword>
<dbReference type="InterPro" id="IPR004438">
    <property type="entry name" value="Peptidase_M3B"/>
</dbReference>
<evidence type="ECO:0000313" key="9">
    <source>
        <dbReference type="EMBL" id="ELY79996.1"/>
    </source>
</evidence>
<dbReference type="Pfam" id="PF01432">
    <property type="entry name" value="Peptidase_M3"/>
    <property type="match status" value="1"/>
</dbReference>
<proteinExistence type="predicted"/>
<gene>
    <name evidence="9" type="ORF">C486_09790</name>
</gene>
<dbReference type="Gene3D" id="1.10.1370.20">
    <property type="entry name" value="Oligoendopeptidase f, C-terminal domain"/>
    <property type="match status" value="1"/>
</dbReference>
<dbReference type="GO" id="GO:0004222">
    <property type="term" value="F:metalloendopeptidase activity"/>
    <property type="evidence" value="ECO:0007669"/>
    <property type="project" value="InterPro"/>
</dbReference>
<comment type="caution">
    <text evidence="9">The sequence shown here is derived from an EMBL/GenBank/DDBJ whole genome shotgun (WGS) entry which is preliminary data.</text>
</comment>
<keyword evidence="2" id="KW-0645">Protease</keyword>
<dbReference type="Gene3D" id="1.20.140.70">
    <property type="entry name" value="Oligopeptidase f, N-terminal domain"/>
    <property type="match status" value="1"/>
</dbReference>
<evidence type="ECO:0000256" key="6">
    <source>
        <dbReference type="ARBA" id="ARBA00023049"/>
    </source>
</evidence>
<feature type="domain" description="Oligopeptidase F N-terminal" evidence="8">
    <location>
        <begin position="114"/>
        <end position="183"/>
    </location>
</feature>
<dbReference type="PANTHER" id="PTHR11804">
    <property type="entry name" value="PROTEASE M3 THIMET OLIGOPEPTIDASE-RELATED"/>
    <property type="match status" value="1"/>
</dbReference>
<protein>
    <submittedName>
        <fullName evidence="9">Oligoendopeptidase F</fullName>
    </submittedName>
</protein>
<dbReference type="PATRIC" id="fig|1230459.4.peg.1958"/>
<keyword evidence="3" id="KW-0479">Metal-binding</keyword>
<evidence type="ECO:0000259" key="7">
    <source>
        <dbReference type="Pfam" id="PF01432"/>
    </source>
</evidence>
<dbReference type="EMBL" id="AOIJ01000049">
    <property type="protein sequence ID" value="ELY79996.1"/>
    <property type="molecule type" value="Genomic_DNA"/>
</dbReference>
<evidence type="ECO:0000256" key="3">
    <source>
        <dbReference type="ARBA" id="ARBA00022723"/>
    </source>
</evidence>
<keyword evidence="5" id="KW-0862">Zinc</keyword>
<evidence type="ECO:0000256" key="2">
    <source>
        <dbReference type="ARBA" id="ARBA00022670"/>
    </source>
</evidence>
<evidence type="ECO:0000313" key="10">
    <source>
        <dbReference type="Proteomes" id="UP000011592"/>
    </source>
</evidence>
<feature type="domain" description="Peptidase M3A/M3B catalytic" evidence="7">
    <location>
        <begin position="207"/>
        <end position="586"/>
    </location>
</feature>
<dbReference type="GO" id="GO:0006508">
    <property type="term" value="P:proteolysis"/>
    <property type="evidence" value="ECO:0007669"/>
    <property type="project" value="UniProtKB-KW"/>
</dbReference>
<dbReference type="InterPro" id="IPR042088">
    <property type="entry name" value="OligoPept_F_C"/>
</dbReference>
<organism evidence="9 10">
    <name type="scientific">Natrinema gari JCM 14663</name>
    <dbReference type="NCBI Taxonomy" id="1230459"/>
    <lineage>
        <taxon>Archaea</taxon>
        <taxon>Methanobacteriati</taxon>
        <taxon>Methanobacteriota</taxon>
        <taxon>Stenosarchaea group</taxon>
        <taxon>Halobacteria</taxon>
        <taxon>Halobacteriales</taxon>
        <taxon>Natrialbaceae</taxon>
        <taxon>Natrinema</taxon>
    </lineage>
</organism>
<dbReference type="InterPro" id="IPR013647">
    <property type="entry name" value="OligopepF_N_dom"/>
</dbReference>
<dbReference type="Proteomes" id="UP000011592">
    <property type="component" value="Unassembled WGS sequence"/>
</dbReference>
<dbReference type="Gene3D" id="1.10.287.830">
    <property type="entry name" value="putative peptidase helix hairpin domain like"/>
    <property type="match status" value="1"/>
</dbReference>
<dbReference type="GO" id="GO:0006518">
    <property type="term" value="P:peptide metabolic process"/>
    <property type="evidence" value="ECO:0007669"/>
    <property type="project" value="TreeGrafter"/>
</dbReference>
<name>L9Z289_9EURY</name>